<dbReference type="InterPro" id="IPR041492">
    <property type="entry name" value="HAD_2"/>
</dbReference>
<dbReference type="Gene3D" id="3.40.50.1000">
    <property type="entry name" value="HAD superfamily/HAD-like"/>
    <property type="match status" value="1"/>
</dbReference>
<reference evidence="1" key="1">
    <citation type="submission" date="2020-10" db="EMBL/GenBank/DDBJ databases">
        <authorList>
            <person name="Gilroy R."/>
        </authorList>
    </citation>
    <scope>NUCLEOTIDE SEQUENCE</scope>
    <source>
        <strain evidence="1">CHK187-14744</strain>
    </source>
</reference>
<sequence length="212" mass="23904">MMKKGIIFDLDGTLWDSIPSVTHGWNIALRRHPELNCILTEKDMRGFMGKTNPVIAQLMLPSLTPEAAYDIVKECNIEELAYLKDHPGTLYPGVPELLDRLSQEYPLYIVSNCDDGYVQTFLDVCGFWKYFEDIEMSGRTRKEKGENIRLIIERNHLDKAVYIGDTQGDLDASHVAGIPFIYAAYGFGTVDEDVPVIQTPSELTAHLSGFLD</sequence>
<comment type="caution">
    <text evidence="1">The sequence shown here is derived from an EMBL/GenBank/DDBJ whole genome shotgun (WGS) entry which is preliminary data.</text>
</comment>
<reference evidence="1" key="2">
    <citation type="journal article" date="2021" name="PeerJ">
        <title>Extensive microbial diversity within the chicken gut microbiome revealed by metagenomics and culture.</title>
        <authorList>
            <person name="Gilroy R."/>
            <person name="Ravi A."/>
            <person name="Getino M."/>
            <person name="Pursley I."/>
            <person name="Horton D.L."/>
            <person name="Alikhan N.F."/>
            <person name="Baker D."/>
            <person name="Gharbi K."/>
            <person name="Hall N."/>
            <person name="Watson M."/>
            <person name="Adriaenssens E.M."/>
            <person name="Foster-Nyarko E."/>
            <person name="Jarju S."/>
            <person name="Secka A."/>
            <person name="Antonio M."/>
            <person name="Oren A."/>
            <person name="Chaudhuri R.R."/>
            <person name="La Ragione R."/>
            <person name="Hildebrand F."/>
            <person name="Pallen M.J."/>
        </authorList>
    </citation>
    <scope>NUCLEOTIDE SEQUENCE</scope>
    <source>
        <strain evidence="1">CHK187-14744</strain>
    </source>
</reference>
<accession>A0A9D1KV24</accession>
<keyword evidence="1" id="KW-0378">Hydrolase</keyword>
<dbReference type="SFLD" id="SFLDG01129">
    <property type="entry name" value="C1.5:_HAD__Beta-PGM__Phosphata"/>
    <property type="match status" value="1"/>
</dbReference>
<dbReference type="InterPro" id="IPR050155">
    <property type="entry name" value="HAD-like_hydrolase_sf"/>
</dbReference>
<dbReference type="GO" id="GO:0006281">
    <property type="term" value="P:DNA repair"/>
    <property type="evidence" value="ECO:0007669"/>
    <property type="project" value="TreeGrafter"/>
</dbReference>
<dbReference type="AlphaFoldDB" id="A0A9D1KV24"/>
<dbReference type="SFLD" id="SFLDS00003">
    <property type="entry name" value="Haloacid_Dehalogenase"/>
    <property type="match status" value="1"/>
</dbReference>
<evidence type="ECO:0000313" key="1">
    <source>
        <dbReference type="EMBL" id="HIU01746.1"/>
    </source>
</evidence>
<dbReference type="InterPro" id="IPR023198">
    <property type="entry name" value="PGP-like_dom2"/>
</dbReference>
<evidence type="ECO:0000313" key="2">
    <source>
        <dbReference type="Proteomes" id="UP000824164"/>
    </source>
</evidence>
<protein>
    <submittedName>
        <fullName evidence="1">HAD family hydrolase</fullName>
    </submittedName>
</protein>
<proteinExistence type="predicted"/>
<dbReference type="InterPro" id="IPR023214">
    <property type="entry name" value="HAD_sf"/>
</dbReference>
<organism evidence="1 2">
    <name type="scientific">Candidatus Onthocola gallistercoris</name>
    <dbReference type="NCBI Taxonomy" id="2840876"/>
    <lineage>
        <taxon>Bacteria</taxon>
        <taxon>Bacillati</taxon>
        <taxon>Bacillota</taxon>
        <taxon>Bacilli</taxon>
        <taxon>Candidatus Onthocola</taxon>
    </lineage>
</organism>
<dbReference type="NCBIfam" id="TIGR01549">
    <property type="entry name" value="HAD-SF-IA-v1"/>
    <property type="match status" value="1"/>
</dbReference>
<dbReference type="Pfam" id="PF13419">
    <property type="entry name" value="HAD_2"/>
    <property type="match status" value="1"/>
</dbReference>
<dbReference type="GO" id="GO:0008967">
    <property type="term" value="F:phosphoglycolate phosphatase activity"/>
    <property type="evidence" value="ECO:0007669"/>
    <property type="project" value="TreeGrafter"/>
</dbReference>
<gene>
    <name evidence="1" type="ORF">IAB63_00655</name>
</gene>
<dbReference type="PANTHER" id="PTHR43434:SF1">
    <property type="entry name" value="PHOSPHOGLYCOLATE PHOSPHATASE"/>
    <property type="match status" value="1"/>
</dbReference>
<dbReference type="InterPro" id="IPR036412">
    <property type="entry name" value="HAD-like_sf"/>
</dbReference>
<dbReference type="Gene3D" id="1.10.150.240">
    <property type="entry name" value="Putative phosphatase, domain 2"/>
    <property type="match status" value="1"/>
</dbReference>
<dbReference type="SUPFAM" id="SSF56784">
    <property type="entry name" value="HAD-like"/>
    <property type="match status" value="1"/>
</dbReference>
<dbReference type="InterPro" id="IPR006439">
    <property type="entry name" value="HAD-SF_hydro_IA"/>
</dbReference>
<dbReference type="PANTHER" id="PTHR43434">
    <property type="entry name" value="PHOSPHOGLYCOLATE PHOSPHATASE"/>
    <property type="match status" value="1"/>
</dbReference>
<name>A0A9D1KV24_9FIRM</name>
<dbReference type="EMBL" id="DVLT01000004">
    <property type="protein sequence ID" value="HIU01746.1"/>
    <property type="molecule type" value="Genomic_DNA"/>
</dbReference>
<dbReference type="Proteomes" id="UP000824164">
    <property type="component" value="Unassembled WGS sequence"/>
</dbReference>